<keyword evidence="4" id="KW-1185">Reference proteome</keyword>
<evidence type="ECO:0000313" key="3">
    <source>
        <dbReference type="EMBL" id="KAH3871029.1"/>
    </source>
</evidence>
<dbReference type="InterPro" id="IPR015661">
    <property type="entry name" value="Bub1/Mad3"/>
</dbReference>
<dbReference type="InterPro" id="IPR013212">
    <property type="entry name" value="Mad3/Bub1_I"/>
</dbReference>
<dbReference type="PROSITE" id="PS51489">
    <property type="entry name" value="BUB1_N"/>
    <property type="match status" value="1"/>
</dbReference>
<dbReference type="PANTHER" id="PTHR14030">
    <property type="entry name" value="MITOTIC CHECKPOINT SERINE/THREONINE-PROTEIN KINASE BUB1"/>
    <property type="match status" value="1"/>
</dbReference>
<name>A0A9D4M877_DREPO</name>
<dbReference type="GO" id="GO:0007094">
    <property type="term" value="P:mitotic spindle assembly checkpoint signaling"/>
    <property type="evidence" value="ECO:0007669"/>
    <property type="project" value="InterPro"/>
</dbReference>
<protein>
    <recommendedName>
        <fullName evidence="2">BUB1 N-terminal domain-containing protein</fullName>
    </recommendedName>
</protein>
<feature type="region of interest" description="Disordered" evidence="1">
    <location>
        <begin position="196"/>
        <end position="216"/>
    </location>
</feature>
<dbReference type="GO" id="GO:0004672">
    <property type="term" value="F:protein kinase activity"/>
    <property type="evidence" value="ECO:0007669"/>
    <property type="project" value="TreeGrafter"/>
</dbReference>
<dbReference type="GO" id="GO:0005634">
    <property type="term" value="C:nucleus"/>
    <property type="evidence" value="ECO:0007669"/>
    <property type="project" value="TreeGrafter"/>
</dbReference>
<evidence type="ECO:0000256" key="1">
    <source>
        <dbReference type="SAM" id="MobiDB-lite"/>
    </source>
</evidence>
<feature type="region of interest" description="Disordered" evidence="1">
    <location>
        <begin position="267"/>
        <end position="288"/>
    </location>
</feature>
<dbReference type="GO" id="GO:0032991">
    <property type="term" value="C:protein-containing complex"/>
    <property type="evidence" value="ECO:0007669"/>
    <property type="project" value="UniProtKB-ARBA"/>
</dbReference>
<comment type="caution">
    <text evidence="3">The sequence shown here is derived from an EMBL/GenBank/DDBJ whole genome shotgun (WGS) entry which is preliminary data.</text>
</comment>
<reference evidence="3" key="2">
    <citation type="submission" date="2020-11" db="EMBL/GenBank/DDBJ databases">
        <authorList>
            <person name="McCartney M.A."/>
            <person name="Auch B."/>
            <person name="Kono T."/>
            <person name="Mallez S."/>
            <person name="Becker A."/>
            <person name="Gohl D.M."/>
            <person name="Silverstein K.A.T."/>
            <person name="Koren S."/>
            <person name="Bechman K.B."/>
            <person name="Herman A."/>
            <person name="Abrahante J.E."/>
            <person name="Garbe J."/>
        </authorList>
    </citation>
    <scope>NUCLEOTIDE SEQUENCE</scope>
    <source>
        <strain evidence="3">Duluth1</strain>
        <tissue evidence="3">Whole animal</tissue>
    </source>
</reference>
<accession>A0A9D4M877</accession>
<gene>
    <name evidence="3" type="ORF">DPMN_034223</name>
</gene>
<evidence type="ECO:0000259" key="2">
    <source>
        <dbReference type="PROSITE" id="PS51489"/>
    </source>
</evidence>
<dbReference type="PANTHER" id="PTHR14030:SF4">
    <property type="entry name" value="BUB1 KINASE, ISOFORM A-RELATED"/>
    <property type="match status" value="1"/>
</dbReference>
<dbReference type="Proteomes" id="UP000828390">
    <property type="component" value="Unassembled WGS sequence"/>
</dbReference>
<dbReference type="AlphaFoldDB" id="A0A9D4M877"/>
<dbReference type="GO" id="GO:0051754">
    <property type="term" value="P:meiotic sister chromatid cohesion, centromeric"/>
    <property type="evidence" value="ECO:0007669"/>
    <property type="project" value="TreeGrafter"/>
</dbReference>
<proteinExistence type="predicted"/>
<dbReference type="SMART" id="SM00777">
    <property type="entry name" value="Mad3_BUB1_I"/>
    <property type="match status" value="1"/>
</dbReference>
<organism evidence="3 4">
    <name type="scientific">Dreissena polymorpha</name>
    <name type="common">Zebra mussel</name>
    <name type="synonym">Mytilus polymorpha</name>
    <dbReference type="NCBI Taxonomy" id="45954"/>
    <lineage>
        <taxon>Eukaryota</taxon>
        <taxon>Metazoa</taxon>
        <taxon>Spiralia</taxon>
        <taxon>Lophotrochozoa</taxon>
        <taxon>Mollusca</taxon>
        <taxon>Bivalvia</taxon>
        <taxon>Autobranchia</taxon>
        <taxon>Heteroconchia</taxon>
        <taxon>Euheterodonta</taxon>
        <taxon>Imparidentia</taxon>
        <taxon>Neoheterodontei</taxon>
        <taxon>Myida</taxon>
        <taxon>Dreissenoidea</taxon>
        <taxon>Dreissenidae</taxon>
        <taxon>Dreissena</taxon>
    </lineage>
</organism>
<dbReference type="Pfam" id="PF08311">
    <property type="entry name" value="Mad3_BUB1_I"/>
    <property type="match status" value="1"/>
</dbReference>
<feature type="domain" description="BUB1 N-terminal" evidence="2">
    <location>
        <begin position="51"/>
        <end position="211"/>
    </location>
</feature>
<reference evidence="3" key="1">
    <citation type="journal article" date="2019" name="bioRxiv">
        <title>The Genome of the Zebra Mussel, Dreissena polymorpha: A Resource for Invasive Species Research.</title>
        <authorList>
            <person name="McCartney M.A."/>
            <person name="Auch B."/>
            <person name="Kono T."/>
            <person name="Mallez S."/>
            <person name="Zhang Y."/>
            <person name="Obille A."/>
            <person name="Becker A."/>
            <person name="Abrahante J.E."/>
            <person name="Garbe J."/>
            <person name="Badalamenti J.P."/>
            <person name="Herman A."/>
            <person name="Mangelson H."/>
            <person name="Liachko I."/>
            <person name="Sullivan S."/>
            <person name="Sone E.D."/>
            <person name="Koren S."/>
            <person name="Silverstein K.A.T."/>
            <person name="Beckman K.B."/>
            <person name="Gohl D.M."/>
        </authorList>
    </citation>
    <scope>NUCLEOTIDE SEQUENCE</scope>
    <source>
        <strain evidence="3">Duluth1</strain>
        <tissue evidence="3">Whole animal</tissue>
    </source>
</reference>
<sequence>MNRDTPDNEWELSKENVQPIRQGRKLSSLNAGLKQYGGVEDQQIKEEKHFFETELRTYCGADPIEVWYRYILWAEQTFPRGGPESVLTKLLERCARQFKDTESYRNDERYIYVWMKMADMCNEPLEMYNFMYVQNIGCELACFYEGWSSMLEQVGNFKKADAVFQMGLTKGAQPLDTLKHKHEQFLQRVARRVATNMDSGQDSASPPPEAEGQHRQVLSQLRTLGKHKQAPVNRAGSAIRGSAGVLAGGSVARASFNVSGCSIKVYTDENQPASVLPPPDRPIQHRAP</sequence>
<dbReference type="FunFam" id="1.25.40.430:FF:000003">
    <property type="entry name" value="Checkpoint serine/threonine-protein kinase BUB1"/>
    <property type="match status" value="1"/>
</dbReference>
<dbReference type="EMBL" id="JAIWYP010000002">
    <property type="protein sequence ID" value="KAH3871029.1"/>
    <property type="molecule type" value="Genomic_DNA"/>
</dbReference>
<dbReference type="Gene3D" id="1.25.40.430">
    <property type="match status" value="1"/>
</dbReference>
<evidence type="ECO:0000313" key="4">
    <source>
        <dbReference type="Proteomes" id="UP000828390"/>
    </source>
</evidence>